<dbReference type="EMBL" id="JAAIKC010000001">
    <property type="protein sequence ID" value="NEW05478.1"/>
    <property type="molecule type" value="Genomic_DNA"/>
</dbReference>
<organism evidence="1">
    <name type="scientific">Paenibacillus sp. SYP-B3998</name>
    <dbReference type="NCBI Taxonomy" id="2678564"/>
    <lineage>
        <taxon>Bacteria</taxon>
        <taxon>Bacillati</taxon>
        <taxon>Bacillota</taxon>
        <taxon>Bacilli</taxon>
        <taxon>Bacillales</taxon>
        <taxon>Paenibacillaceae</taxon>
        <taxon>Paenibacillus</taxon>
    </lineage>
</organism>
<name>A0A6G3ZTV9_9BACL</name>
<dbReference type="AlphaFoldDB" id="A0A6G3ZTV9"/>
<gene>
    <name evidence="1" type="ORF">GK047_05525</name>
</gene>
<reference evidence="1" key="1">
    <citation type="submission" date="2020-02" db="EMBL/GenBank/DDBJ databases">
        <authorList>
            <person name="Shen X.-R."/>
            <person name="Zhang Y.-X."/>
        </authorList>
    </citation>
    <scope>NUCLEOTIDE SEQUENCE</scope>
    <source>
        <strain evidence="1">SYP-B3998</strain>
    </source>
</reference>
<evidence type="ECO:0008006" key="2">
    <source>
        <dbReference type="Google" id="ProtNLM"/>
    </source>
</evidence>
<accession>A0A6G3ZTV9</accession>
<proteinExistence type="predicted"/>
<protein>
    <recommendedName>
        <fullName evidence="2">WG repeat-containing protein</fullName>
    </recommendedName>
</protein>
<evidence type="ECO:0000313" key="1">
    <source>
        <dbReference type="EMBL" id="NEW05478.1"/>
    </source>
</evidence>
<sequence length="270" mass="30721">MLPRSPKDDTDDFLFHFSSIKIFKEETLVAAPMGKGVFFKHKEGDWEGLRHGLPDGVHVNRLIVSEGVLFTCTNKGLFEFDSVSEQWCDTELAIGCYQYKEVNGRPWAATSYGLWSRTSNGWQKMAYSHAMVYDFLFYPEYMILALDFGIAVYDRLMDAWMDFSFAQAVTGLAVYQGHILGITEDGALLQGDKKGGFEQIRFPHLFLFSLVTKGPDVFVCSDHGLYRISYIQNRITLLSVRLGCPVTDIDCNADCLYMATLFQGIQRMER</sequence>
<comment type="caution">
    <text evidence="1">The sequence shown here is derived from an EMBL/GenBank/DDBJ whole genome shotgun (WGS) entry which is preliminary data.</text>
</comment>